<evidence type="ECO:0000256" key="1">
    <source>
        <dbReference type="ARBA" id="ARBA00006484"/>
    </source>
</evidence>
<dbReference type="FunFam" id="3.40.50.720:FF:000084">
    <property type="entry name" value="Short-chain dehydrogenase reductase"/>
    <property type="match status" value="1"/>
</dbReference>
<dbReference type="PROSITE" id="PS00061">
    <property type="entry name" value="ADH_SHORT"/>
    <property type="match status" value="1"/>
</dbReference>
<protein>
    <submittedName>
        <fullName evidence="2">SDR family oxidoreductase</fullName>
    </submittedName>
</protein>
<dbReference type="PANTHER" id="PTHR42879">
    <property type="entry name" value="3-OXOACYL-(ACYL-CARRIER-PROTEIN) REDUCTASE"/>
    <property type="match status" value="1"/>
</dbReference>
<dbReference type="PANTHER" id="PTHR42879:SF2">
    <property type="entry name" value="3-OXOACYL-[ACYL-CARRIER-PROTEIN] REDUCTASE FABG"/>
    <property type="match status" value="1"/>
</dbReference>
<dbReference type="PRINTS" id="PR00081">
    <property type="entry name" value="GDHRDH"/>
</dbReference>
<reference evidence="2 3" key="1">
    <citation type="journal article" date="2015" name="Int. J. Syst. Evol. Microbiol.">
        <title>Gemmobacter intermedius sp. nov., isolated from a white stork (Ciconia ciconia).</title>
        <authorList>
            <person name="Kampfer P."/>
            <person name="Jerzak L."/>
            <person name="Wilharm G."/>
            <person name="Golke J."/>
            <person name="Busse H.J."/>
            <person name="Glaeser S.P."/>
        </authorList>
    </citation>
    <scope>NUCLEOTIDE SEQUENCE [LARGE SCALE GENOMIC DNA]</scope>
    <source>
        <strain evidence="2 3">119/4</strain>
    </source>
</reference>
<comment type="similarity">
    <text evidence="1">Belongs to the short-chain dehydrogenases/reductases (SDR) family.</text>
</comment>
<dbReference type="InterPro" id="IPR002347">
    <property type="entry name" value="SDR_fam"/>
</dbReference>
<evidence type="ECO:0000313" key="3">
    <source>
        <dbReference type="Proteomes" id="UP000287168"/>
    </source>
</evidence>
<accession>A0A444MC18</accession>
<gene>
    <name evidence="2" type="ORF">EP867_08890</name>
</gene>
<dbReference type="InterPro" id="IPR020904">
    <property type="entry name" value="Sc_DH/Rdtase_CS"/>
</dbReference>
<dbReference type="Pfam" id="PF13561">
    <property type="entry name" value="adh_short_C2"/>
    <property type="match status" value="1"/>
</dbReference>
<proteinExistence type="inferred from homology"/>
<evidence type="ECO:0000313" key="2">
    <source>
        <dbReference type="EMBL" id="RWY41549.1"/>
    </source>
</evidence>
<dbReference type="Proteomes" id="UP000287168">
    <property type="component" value="Unassembled WGS sequence"/>
</dbReference>
<keyword evidence="3" id="KW-1185">Reference proteome</keyword>
<dbReference type="InterPro" id="IPR036291">
    <property type="entry name" value="NAD(P)-bd_dom_sf"/>
</dbReference>
<dbReference type="InterPro" id="IPR050259">
    <property type="entry name" value="SDR"/>
</dbReference>
<dbReference type="SUPFAM" id="SSF51735">
    <property type="entry name" value="NAD(P)-binding Rossmann-fold domains"/>
    <property type="match status" value="1"/>
</dbReference>
<organism evidence="2 3">
    <name type="scientific">Falsigemmobacter intermedius</name>
    <dbReference type="NCBI Taxonomy" id="1553448"/>
    <lineage>
        <taxon>Bacteria</taxon>
        <taxon>Pseudomonadati</taxon>
        <taxon>Pseudomonadota</taxon>
        <taxon>Alphaproteobacteria</taxon>
        <taxon>Rhodobacterales</taxon>
        <taxon>Paracoccaceae</taxon>
        <taxon>Falsigemmobacter</taxon>
    </lineage>
</organism>
<dbReference type="GO" id="GO:0032787">
    <property type="term" value="P:monocarboxylic acid metabolic process"/>
    <property type="evidence" value="ECO:0007669"/>
    <property type="project" value="UniProtKB-ARBA"/>
</dbReference>
<dbReference type="EMBL" id="SBLC01000010">
    <property type="protein sequence ID" value="RWY41549.1"/>
    <property type="molecule type" value="Genomic_DNA"/>
</dbReference>
<dbReference type="Gene3D" id="3.40.50.720">
    <property type="entry name" value="NAD(P)-binding Rossmann-like Domain"/>
    <property type="match status" value="1"/>
</dbReference>
<dbReference type="CDD" id="cd05233">
    <property type="entry name" value="SDR_c"/>
    <property type="match status" value="1"/>
</dbReference>
<dbReference type="RefSeq" id="WP_128488287.1">
    <property type="nucleotide sequence ID" value="NZ_JBHLXB010000007.1"/>
</dbReference>
<comment type="caution">
    <text evidence="2">The sequence shown here is derived from an EMBL/GenBank/DDBJ whole genome shotgun (WGS) entry which is preliminary data.</text>
</comment>
<dbReference type="AlphaFoldDB" id="A0A444MC18"/>
<name>A0A444MC18_9RHOB</name>
<sequence>MILQGKRALVTGAGSGSGAAIARALAREGAEVVICGRRPEPLHALARDSALMHPQICDVTSERSVEEAFAAAGPLDIVVANAGISASAPLARTSLAEFQSQIDTNLLGTFLTFREAARHLPPRGWGRVIAIASTAAVKGYAYVAPYAASKHGVLGLVRSAALEYARKGVTFNALCPGFMDTEMTRRSTDRIVETTGRSAEEARASLASHSPQGRLIDPEEVARAVLWLCGPGSDAITGQAIPICGGETA</sequence>
<dbReference type="OrthoDB" id="9804774at2"/>
<dbReference type="PRINTS" id="PR00080">
    <property type="entry name" value="SDRFAMILY"/>
</dbReference>